<evidence type="ECO:0000313" key="2">
    <source>
        <dbReference type="Proteomes" id="UP000316270"/>
    </source>
</evidence>
<accession>A0A517LJK6</accession>
<evidence type="ECO:0000313" key="1">
    <source>
        <dbReference type="EMBL" id="QDS75823.1"/>
    </source>
</evidence>
<keyword evidence="2" id="KW-1185">Reference proteome</keyword>
<sequence length="396" mass="43430">MDLRSNHARGGGKVANPEGFAPLRVELPTGSKVPGAKRVKIRSGPYKVPNMGVKSMGHAGMLPNYPDTKIERPCEGECTILWQQSGLEFPNGTNANIDSGLWLHHMVHFNSGPTRWDATGWSYGLLCIPFLPVMNRVTSAERFYTSGNERSPFIYNPNENGLESGSGYHLRKEDKFAYLVELMNMNMEDAVVYMTMTYDYLPGELPKGWTETKSVWLDAFQCGTSEVRAPQENGSFSIKSGRWSPNFEGTVLSAMGHVHDGGMEVDVQMTTDKSLCKTQTQYAETPQYVFRGASMGGDKVATNHISSMKGCTNKDVVAGTKMEKGQSWMVKGDYDFSKNDGNLEGGKQSDIMAIAMVLVQVPPGPLPAPGSAALRKTPKTGRWVQEEDGAYIRGSG</sequence>
<dbReference type="AlphaFoldDB" id="A0A517LJK6"/>
<gene>
    <name evidence="1" type="ORF">FKW77_000690</name>
</gene>
<protein>
    <submittedName>
        <fullName evidence="1">Uncharacterized protein</fullName>
    </submittedName>
</protein>
<reference evidence="1 2" key="1">
    <citation type="submission" date="2019-07" db="EMBL/GenBank/DDBJ databases">
        <title>Finished genome of Venturia effusa.</title>
        <authorList>
            <person name="Young C.A."/>
            <person name="Cox M.P."/>
            <person name="Ganley A.R.D."/>
            <person name="David W.J."/>
        </authorList>
    </citation>
    <scope>NUCLEOTIDE SEQUENCE [LARGE SCALE GENOMIC DNA]</scope>
    <source>
        <strain evidence="2">albino</strain>
    </source>
</reference>
<name>A0A517LJK6_9PEZI</name>
<dbReference type="OrthoDB" id="4142625at2759"/>
<proteinExistence type="predicted"/>
<organism evidence="1 2">
    <name type="scientific">Venturia effusa</name>
    <dbReference type="NCBI Taxonomy" id="50376"/>
    <lineage>
        <taxon>Eukaryota</taxon>
        <taxon>Fungi</taxon>
        <taxon>Dikarya</taxon>
        <taxon>Ascomycota</taxon>
        <taxon>Pezizomycotina</taxon>
        <taxon>Dothideomycetes</taxon>
        <taxon>Pleosporomycetidae</taxon>
        <taxon>Venturiales</taxon>
        <taxon>Venturiaceae</taxon>
        <taxon>Venturia</taxon>
    </lineage>
</organism>
<dbReference type="Proteomes" id="UP000316270">
    <property type="component" value="Chromosome 14"/>
</dbReference>
<dbReference type="EMBL" id="CP042198">
    <property type="protein sequence ID" value="QDS75823.1"/>
    <property type="molecule type" value="Genomic_DNA"/>
</dbReference>